<dbReference type="Proteomes" id="UP000481087">
    <property type="component" value="Unassembled WGS sequence"/>
</dbReference>
<evidence type="ECO:0000259" key="3">
    <source>
        <dbReference type="Pfam" id="PF12793"/>
    </source>
</evidence>
<organism evidence="4 5">
    <name type="scientific">Paenibacillus silvestris</name>
    <dbReference type="NCBI Taxonomy" id="2606219"/>
    <lineage>
        <taxon>Bacteria</taxon>
        <taxon>Bacillati</taxon>
        <taxon>Bacillota</taxon>
        <taxon>Bacilli</taxon>
        <taxon>Bacillales</taxon>
        <taxon>Paenibacillaceae</taxon>
        <taxon>Paenibacillus</taxon>
    </lineage>
</organism>
<dbReference type="InterPro" id="IPR000914">
    <property type="entry name" value="SBP_5_dom"/>
</dbReference>
<dbReference type="InterPro" id="IPR039424">
    <property type="entry name" value="SBP_5"/>
</dbReference>
<name>A0A6L8VC81_9BACL</name>
<dbReference type="PANTHER" id="PTHR30290">
    <property type="entry name" value="PERIPLASMIC BINDING COMPONENT OF ABC TRANSPORTER"/>
    <property type="match status" value="1"/>
</dbReference>
<dbReference type="GO" id="GO:1904680">
    <property type="term" value="F:peptide transmembrane transporter activity"/>
    <property type="evidence" value="ECO:0007669"/>
    <property type="project" value="TreeGrafter"/>
</dbReference>
<protein>
    <submittedName>
        <fullName evidence="4">ABC transporter substrate-binding protein</fullName>
    </submittedName>
</protein>
<dbReference type="Pfam" id="PF12793">
    <property type="entry name" value="SgrR_N"/>
    <property type="match status" value="1"/>
</dbReference>
<dbReference type="Gene3D" id="3.10.105.10">
    <property type="entry name" value="Dipeptide-binding Protein, Domain 3"/>
    <property type="match status" value="1"/>
</dbReference>
<keyword evidence="5" id="KW-1185">Reference proteome</keyword>
<gene>
    <name evidence="4" type="ORF">GQF01_32400</name>
</gene>
<dbReference type="Gene3D" id="3.40.190.10">
    <property type="entry name" value="Periplasmic binding protein-like II"/>
    <property type="match status" value="1"/>
</dbReference>
<feature type="domain" description="Solute-binding protein family 5" evidence="2">
    <location>
        <begin position="177"/>
        <end position="502"/>
    </location>
</feature>
<dbReference type="Gene3D" id="3.90.76.10">
    <property type="entry name" value="Dipeptide-binding Protein, Domain 1"/>
    <property type="match status" value="1"/>
</dbReference>
<comment type="caution">
    <text evidence="4">The sequence shown here is derived from an EMBL/GenBank/DDBJ whole genome shotgun (WGS) entry which is preliminary data.</text>
</comment>
<dbReference type="InterPro" id="IPR025370">
    <property type="entry name" value="SgrR_HTH_N"/>
</dbReference>
<evidence type="ECO:0000259" key="2">
    <source>
        <dbReference type="Pfam" id="PF00496"/>
    </source>
</evidence>
<dbReference type="AlphaFoldDB" id="A0A6L8VC81"/>
<feature type="domain" description="Transcriptional regulator SgrR N-terminal HTH" evidence="3">
    <location>
        <begin position="4"/>
        <end position="118"/>
    </location>
</feature>
<dbReference type="EMBL" id="WTUZ01000040">
    <property type="protein sequence ID" value="MZQ86820.1"/>
    <property type="molecule type" value="Genomic_DNA"/>
</dbReference>
<keyword evidence="1" id="KW-0238">DNA-binding</keyword>
<dbReference type="GO" id="GO:0003677">
    <property type="term" value="F:DNA binding"/>
    <property type="evidence" value="ECO:0007669"/>
    <property type="project" value="UniProtKB-KW"/>
</dbReference>
<dbReference type="PANTHER" id="PTHR30290:SF72">
    <property type="entry name" value="HTH-TYPE TRANSCRIPTIONAL REGULATOR SGRR"/>
    <property type="match status" value="1"/>
</dbReference>
<dbReference type="Pfam" id="PF00496">
    <property type="entry name" value="SBP_bac_5"/>
    <property type="match status" value="1"/>
</dbReference>
<accession>A0A6L8VC81</accession>
<evidence type="ECO:0000313" key="4">
    <source>
        <dbReference type="EMBL" id="MZQ86820.1"/>
    </source>
</evidence>
<sequence length="601" mass="69628">MMKIRKHYLTLRQAFPHLHEEAPLETTLEELAAEVDCTHRNMVLLLKRMQQEQWLTWQPKKGRGNRSTLIFHMRKEQLLLEEAKQFVAKQDLESALELLQTTDHPSHLREQFQEWLSGQFGFRSELQGDRRSDVLRFPLTQTIHALDPAAIHYTGESHLVNQLFDGLVRMDAKGEHIVPHLAHAWEVDETRTIWTFYLRKGVRFHHGREMAASDVKYALERLQRLAPRGLYSWAYAGIKQISCPNDTTVVIQLVERNELFLGFLSTNRAAIVPEDACESAGGWMGTNPVGTGPFRLAGHEHGIWILEAFPAYFQGRGFLDRVEVWTQPELEHLSDSDSKQSFQVMHNVRISDMDAQRWQQVRQSGMTTKFMTVNERKEGPLRDPLIRKALRFALDQAYLLEQLSGDVIEAADSFFPKSDAEGEEVDGDAPRPSYRSATLDQLIHSAGYQGETLMLATIPQYEQDALLLQNMYEKSGISLQIMLIPAEQFNGELRMSADLVLFATMMDEHRELRLYDMYKSMQQHAAPEVQSLLDDSLHQLRYEIDPLRRKTLLEQLESQLKQRNSLLFLYRKHLKTAYHPSIRGISFDSLGWVRFRDIWFT</sequence>
<evidence type="ECO:0000313" key="5">
    <source>
        <dbReference type="Proteomes" id="UP000481087"/>
    </source>
</evidence>
<reference evidence="4 5" key="1">
    <citation type="submission" date="2019-12" db="EMBL/GenBank/DDBJ databases">
        <title>Paenibacillus sp. nov. sp. isolated from soil.</title>
        <authorList>
            <person name="Kim J."/>
            <person name="Jeong S.E."/>
            <person name="Jung H.S."/>
            <person name="Jeon C.O."/>
        </authorList>
    </citation>
    <scope>NUCLEOTIDE SEQUENCE [LARGE SCALE GENOMIC DNA]</scope>
    <source>
        <strain evidence="4 5">5J-6</strain>
    </source>
</reference>
<dbReference type="SUPFAM" id="SSF53850">
    <property type="entry name" value="Periplasmic binding protein-like II"/>
    <property type="match status" value="1"/>
</dbReference>
<evidence type="ECO:0000256" key="1">
    <source>
        <dbReference type="ARBA" id="ARBA00023125"/>
    </source>
</evidence>
<dbReference type="GO" id="GO:0015833">
    <property type="term" value="P:peptide transport"/>
    <property type="evidence" value="ECO:0007669"/>
    <property type="project" value="TreeGrafter"/>
</dbReference>
<proteinExistence type="predicted"/>